<dbReference type="InterPro" id="IPR002397">
    <property type="entry name" value="Cyt_P450_B"/>
</dbReference>
<dbReference type="Pfam" id="PF00067">
    <property type="entry name" value="p450"/>
    <property type="match status" value="1"/>
</dbReference>
<dbReference type="InterPro" id="IPR001128">
    <property type="entry name" value="Cyt_P450"/>
</dbReference>
<evidence type="ECO:0000256" key="3">
    <source>
        <dbReference type="SAM" id="MobiDB-lite"/>
    </source>
</evidence>
<dbReference type="PROSITE" id="PS00086">
    <property type="entry name" value="CYTOCHROME_P450"/>
    <property type="match status" value="1"/>
</dbReference>
<dbReference type="Proteomes" id="UP001597237">
    <property type="component" value="Unassembled WGS sequence"/>
</dbReference>
<keyword evidence="2" id="KW-0408">Iron</keyword>
<evidence type="ECO:0000313" key="4">
    <source>
        <dbReference type="EMBL" id="MFD1784498.1"/>
    </source>
</evidence>
<keyword evidence="2" id="KW-0349">Heme</keyword>
<dbReference type="PANTHER" id="PTHR46696:SF1">
    <property type="entry name" value="CYTOCHROME P450 YJIB-RELATED"/>
    <property type="match status" value="1"/>
</dbReference>
<accession>A0ABW4N3T6</accession>
<gene>
    <name evidence="4" type="ORF">ACFSC0_13915</name>
</gene>
<proteinExistence type="inferred from homology"/>
<comment type="caution">
    <text evidence="4">The sequence shown here is derived from an EMBL/GenBank/DDBJ whole genome shotgun (WGS) entry which is preliminary data.</text>
</comment>
<keyword evidence="5" id="KW-1185">Reference proteome</keyword>
<evidence type="ECO:0000256" key="1">
    <source>
        <dbReference type="ARBA" id="ARBA00010617"/>
    </source>
</evidence>
<organism evidence="4 5">
    <name type="scientific">Phenylobacterium terrae</name>
    <dbReference type="NCBI Taxonomy" id="2665495"/>
    <lineage>
        <taxon>Bacteria</taxon>
        <taxon>Pseudomonadati</taxon>
        <taxon>Pseudomonadota</taxon>
        <taxon>Alphaproteobacteria</taxon>
        <taxon>Caulobacterales</taxon>
        <taxon>Caulobacteraceae</taxon>
        <taxon>Phenylobacterium</taxon>
    </lineage>
</organism>
<keyword evidence="2" id="KW-0560">Oxidoreductase</keyword>
<evidence type="ECO:0000313" key="5">
    <source>
        <dbReference type="Proteomes" id="UP001597237"/>
    </source>
</evidence>
<reference evidence="5" key="1">
    <citation type="journal article" date="2019" name="Int. J. Syst. Evol. Microbiol.">
        <title>The Global Catalogue of Microorganisms (GCM) 10K type strain sequencing project: providing services to taxonomists for standard genome sequencing and annotation.</title>
        <authorList>
            <consortium name="The Broad Institute Genomics Platform"/>
            <consortium name="The Broad Institute Genome Sequencing Center for Infectious Disease"/>
            <person name="Wu L."/>
            <person name="Ma J."/>
        </authorList>
    </citation>
    <scope>NUCLEOTIDE SEQUENCE [LARGE SCALE GENOMIC DNA]</scope>
    <source>
        <strain evidence="5">DFY28</strain>
    </source>
</reference>
<keyword evidence="2" id="KW-0479">Metal-binding</keyword>
<dbReference type="PRINTS" id="PR00359">
    <property type="entry name" value="BP450"/>
</dbReference>
<name>A0ABW4N3T6_9CAUL</name>
<dbReference type="RefSeq" id="WP_377283555.1">
    <property type="nucleotide sequence ID" value="NZ_JBHRSI010000009.1"/>
</dbReference>
<dbReference type="PRINTS" id="PR00385">
    <property type="entry name" value="P450"/>
</dbReference>
<dbReference type="EMBL" id="JBHUEY010000001">
    <property type="protein sequence ID" value="MFD1784498.1"/>
    <property type="molecule type" value="Genomic_DNA"/>
</dbReference>
<dbReference type="Gene3D" id="1.10.630.10">
    <property type="entry name" value="Cytochrome P450"/>
    <property type="match status" value="1"/>
</dbReference>
<dbReference type="InterPro" id="IPR036396">
    <property type="entry name" value="Cyt_P450_sf"/>
</dbReference>
<dbReference type="PANTHER" id="PTHR46696">
    <property type="entry name" value="P450, PUTATIVE (EUROFUNG)-RELATED"/>
    <property type="match status" value="1"/>
</dbReference>
<dbReference type="SUPFAM" id="SSF48264">
    <property type="entry name" value="Cytochrome P450"/>
    <property type="match status" value="1"/>
</dbReference>
<dbReference type="CDD" id="cd11033">
    <property type="entry name" value="CYP142-like"/>
    <property type="match status" value="1"/>
</dbReference>
<dbReference type="InterPro" id="IPR017972">
    <property type="entry name" value="Cyt_P450_CS"/>
</dbReference>
<protein>
    <submittedName>
        <fullName evidence="4">Cytochrome P450</fullName>
    </submittedName>
</protein>
<evidence type="ECO:0000256" key="2">
    <source>
        <dbReference type="RuleBase" id="RU000461"/>
    </source>
</evidence>
<sequence>MNIAVKPQAAVEDVSAVPLAELNPGRAKRFQDDTIWPVFERLRREDPVHLTEESEFGRYWSITRWEDILAVDTNHEDFSSAEGITLINQEALEEQRKALGDRPQRRGAGFITMDEPEHGPQRKAVSPTMAPANIAKMAPIVRERAGQILDSLPIGEPFDWVDKVSKELTAMTLATLFDFPFEDRRKLTYWSDVVTNQPGHGPVTSWEQKFKDMYECFGTFQQLWNERLDAEPGIDLISMLAHNPSTRDMPLEEFQGNVILLIVGGNDTTRNTISGSVFELNRNPAEYDKLRANPDLIPSMVSETIRYQTPLAHMARVAKRDVEVGGKTISAGDRVAMWYISGNRDETRIERPNDYIIDRARPREHLSFGFGVHRCVGNRVAEMQLTIIWEEILKRFPRIEVVGQPTRTFSAFVHGFESLPVVIPARN</sequence>
<comment type="similarity">
    <text evidence="1 2">Belongs to the cytochrome P450 family.</text>
</comment>
<feature type="region of interest" description="Disordered" evidence="3">
    <location>
        <begin position="99"/>
        <end position="126"/>
    </location>
</feature>
<keyword evidence="2" id="KW-0503">Monooxygenase</keyword>